<protein>
    <submittedName>
        <fullName evidence="2">Uncharacterized protein</fullName>
    </submittedName>
</protein>
<dbReference type="AlphaFoldDB" id="A0A0F9STU5"/>
<accession>A0A0F9STU5</accession>
<sequence>MNIDWHTLRRSAFGDDSIGEILFRWTCQGIGVLLSIGWILGGAS</sequence>
<proteinExistence type="predicted"/>
<comment type="caution">
    <text evidence="2">The sequence shown here is derived from an EMBL/GenBank/DDBJ whole genome shotgun (WGS) entry which is preliminary data.</text>
</comment>
<keyword evidence="1" id="KW-1133">Transmembrane helix</keyword>
<organism evidence="2">
    <name type="scientific">marine sediment metagenome</name>
    <dbReference type="NCBI Taxonomy" id="412755"/>
    <lineage>
        <taxon>unclassified sequences</taxon>
        <taxon>metagenomes</taxon>
        <taxon>ecological metagenomes</taxon>
    </lineage>
</organism>
<feature type="transmembrane region" description="Helical" evidence="1">
    <location>
        <begin position="21"/>
        <end position="41"/>
    </location>
</feature>
<evidence type="ECO:0000256" key="1">
    <source>
        <dbReference type="SAM" id="Phobius"/>
    </source>
</evidence>
<dbReference type="EMBL" id="LAZR01000363">
    <property type="protein sequence ID" value="KKN72385.1"/>
    <property type="molecule type" value="Genomic_DNA"/>
</dbReference>
<evidence type="ECO:0000313" key="2">
    <source>
        <dbReference type="EMBL" id="KKN72385.1"/>
    </source>
</evidence>
<name>A0A0F9STU5_9ZZZZ</name>
<reference evidence="2" key="1">
    <citation type="journal article" date="2015" name="Nature">
        <title>Complex archaea that bridge the gap between prokaryotes and eukaryotes.</title>
        <authorList>
            <person name="Spang A."/>
            <person name="Saw J.H."/>
            <person name="Jorgensen S.L."/>
            <person name="Zaremba-Niedzwiedzka K."/>
            <person name="Martijn J."/>
            <person name="Lind A.E."/>
            <person name="van Eijk R."/>
            <person name="Schleper C."/>
            <person name="Guy L."/>
            <person name="Ettema T.J."/>
        </authorList>
    </citation>
    <scope>NUCLEOTIDE SEQUENCE</scope>
</reference>
<gene>
    <name evidence="2" type="ORF">LCGC14_0410960</name>
</gene>
<keyword evidence="1" id="KW-0812">Transmembrane</keyword>
<keyword evidence="1" id="KW-0472">Membrane</keyword>